<organism evidence="1 2">
    <name type="scientific">Trifolium medium</name>
    <dbReference type="NCBI Taxonomy" id="97028"/>
    <lineage>
        <taxon>Eukaryota</taxon>
        <taxon>Viridiplantae</taxon>
        <taxon>Streptophyta</taxon>
        <taxon>Embryophyta</taxon>
        <taxon>Tracheophyta</taxon>
        <taxon>Spermatophyta</taxon>
        <taxon>Magnoliopsida</taxon>
        <taxon>eudicotyledons</taxon>
        <taxon>Gunneridae</taxon>
        <taxon>Pentapetalae</taxon>
        <taxon>rosids</taxon>
        <taxon>fabids</taxon>
        <taxon>Fabales</taxon>
        <taxon>Fabaceae</taxon>
        <taxon>Papilionoideae</taxon>
        <taxon>50 kb inversion clade</taxon>
        <taxon>NPAAA clade</taxon>
        <taxon>Hologalegina</taxon>
        <taxon>IRL clade</taxon>
        <taxon>Trifolieae</taxon>
        <taxon>Trifolium</taxon>
    </lineage>
</organism>
<keyword evidence="2" id="KW-1185">Reference proteome</keyword>
<name>A0A392TS60_9FABA</name>
<reference evidence="1 2" key="1">
    <citation type="journal article" date="2018" name="Front. Plant Sci.">
        <title>Red Clover (Trifolium pratense) and Zigzag Clover (T. medium) - A Picture of Genomic Similarities and Differences.</title>
        <authorList>
            <person name="Dluhosova J."/>
            <person name="Istvanek J."/>
            <person name="Nedelnik J."/>
            <person name="Repkova J."/>
        </authorList>
    </citation>
    <scope>NUCLEOTIDE SEQUENCE [LARGE SCALE GENOMIC DNA]</scope>
    <source>
        <strain evidence="2">cv. 10/8</strain>
        <tissue evidence="1">Leaf</tissue>
    </source>
</reference>
<comment type="caution">
    <text evidence="1">The sequence shown here is derived from an EMBL/GenBank/DDBJ whole genome shotgun (WGS) entry which is preliminary data.</text>
</comment>
<proteinExistence type="predicted"/>
<protein>
    <submittedName>
        <fullName evidence="1">Uncharacterized protein</fullName>
    </submittedName>
</protein>
<dbReference type="AlphaFoldDB" id="A0A392TS60"/>
<evidence type="ECO:0000313" key="2">
    <source>
        <dbReference type="Proteomes" id="UP000265520"/>
    </source>
</evidence>
<feature type="non-terminal residue" evidence="1">
    <location>
        <position position="1"/>
    </location>
</feature>
<sequence>VVGPYDGVFDRIIEPEVSAVDDIRNQRRELSVEALSMRVSCGKHVLY</sequence>
<dbReference type="Proteomes" id="UP000265520">
    <property type="component" value="Unassembled WGS sequence"/>
</dbReference>
<dbReference type="EMBL" id="LXQA010642341">
    <property type="protein sequence ID" value="MCI63719.1"/>
    <property type="molecule type" value="Genomic_DNA"/>
</dbReference>
<accession>A0A392TS60</accession>
<evidence type="ECO:0000313" key="1">
    <source>
        <dbReference type="EMBL" id="MCI63719.1"/>
    </source>
</evidence>